<comment type="caution">
    <text evidence="2">The sequence shown here is derived from an EMBL/GenBank/DDBJ whole genome shotgun (WGS) entry which is preliminary data.</text>
</comment>
<dbReference type="EMBL" id="SCKG01000012">
    <property type="protein sequence ID" value="TDH06313.1"/>
    <property type="molecule type" value="Genomic_DNA"/>
</dbReference>
<protein>
    <submittedName>
        <fullName evidence="2">Uncharacterized protein</fullName>
    </submittedName>
</protein>
<gene>
    <name evidence="2" type="ORF">EPR50_G00132350</name>
</gene>
<evidence type="ECO:0000313" key="2">
    <source>
        <dbReference type="EMBL" id="TDH06313.1"/>
    </source>
</evidence>
<evidence type="ECO:0000313" key="3">
    <source>
        <dbReference type="Proteomes" id="UP000295070"/>
    </source>
</evidence>
<proteinExistence type="predicted"/>
<evidence type="ECO:0000256" key="1">
    <source>
        <dbReference type="SAM" id="MobiDB-lite"/>
    </source>
</evidence>
<name>A0A484CUI1_PERFV</name>
<sequence length="83" mass="9054">MVCTSCAVPLSHIYHIYIRRAGVPECLEVDPSRRTALDLADIVPRRSANEGPLEASRMAPPPPPPPSRFSHGFVDDPDVPPLV</sequence>
<dbReference type="STRING" id="8167.A0A484CUI1"/>
<accession>A0A484CUI1</accession>
<dbReference type="AlphaFoldDB" id="A0A484CUI1"/>
<reference evidence="2 3" key="1">
    <citation type="submission" date="2019-01" db="EMBL/GenBank/DDBJ databases">
        <title>A chromosome-scale genome assembly of the yellow perch, Perca flavescens.</title>
        <authorList>
            <person name="Feron R."/>
            <person name="Morvezen R."/>
            <person name="Bestin A."/>
            <person name="Haffray P."/>
            <person name="Klopp C."/>
            <person name="Zahm M."/>
            <person name="Cabau C."/>
            <person name="Roques C."/>
            <person name="Donnadieu C."/>
            <person name="Bouchez O."/>
            <person name="Christie M."/>
            <person name="Larson W."/>
            <person name="Guiguen Y."/>
        </authorList>
    </citation>
    <scope>NUCLEOTIDE SEQUENCE [LARGE SCALE GENOMIC DNA]</scope>
    <source>
        <strain evidence="2">YP-PL-M2</strain>
        <tissue evidence="2">Blood</tissue>
    </source>
</reference>
<dbReference type="Proteomes" id="UP000295070">
    <property type="component" value="Chromosome 12"/>
</dbReference>
<keyword evidence="3" id="KW-1185">Reference proteome</keyword>
<feature type="region of interest" description="Disordered" evidence="1">
    <location>
        <begin position="43"/>
        <end position="83"/>
    </location>
</feature>
<organism evidence="2 3">
    <name type="scientific">Perca flavescens</name>
    <name type="common">American yellow perch</name>
    <name type="synonym">Morone flavescens</name>
    <dbReference type="NCBI Taxonomy" id="8167"/>
    <lineage>
        <taxon>Eukaryota</taxon>
        <taxon>Metazoa</taxon>
        <taxon>Chordata</taxon>
        <taxon>Craniata</taxon>
        <taxon>Vertebrata</taxon>
        <taxon>Euteleostomi</taxon>
        <taxon>Actinopterygii</taxon>
        <taxon>Neopterygii</taxon>
        <taxon>Teleostei</taxon>
        <taxon>Neoteleostei</taxon>
        <taxon>Acanthomorphata</taxon>
        <taxon>Eupercaria</taxon>
        <taxon>Perciformes</taxon>
        <taxon>Percoidei</taxon>
        <taxon>Percidae</taxon>
        <taxon>Percinae</taxon>
        <taxon>Perca</taxon>
    </lineage>
</organism>